<evidence type="ECO:0000259" key="3">
    <source>
        <dbReference type="Pfam" id="PF07245"/>
    </source>
</evidence>
<dbReference type="OrthoDB" id="5868911at2759"/>
<keyword evidence="2" id="KW-0812">Transmembrane</keyword>
<sequence>MQVISALKSSCEIPEKFWDVWQTHYLTSLREKHQREVGKQRGSSYTPEKGKLVLICDNLQPRYSWKMGRIDELKETSDGTVREAVVILPSHRKIRRPINLLVPLELEDDHVEEHKEDDSSSTNCESEATPNHDDKQLSDNTTTNESRTVEEPEGTSSRRYNLRPRQRVTYSEHHVGGVKNLPLMLCTLLAMFVLSSSSLSLPDQPDHSSRQQIRCITGGVELVSPQRLPCQICAEDFCKTLDKPRINSTIRFPPQIILHEHTVQWKFEENSSIRTIETVCPPAPFCDNIDCTVCAAVVFNPECWPVGAIVITAIIIYFILTGCYVFLYIPLVIGKPFRVLSSFFYRVIRFVIHTMLEKCRRNRRRRANVADLTELLAVAMIAAAAVASGCQQVNIFSHRSTICSKEQTVCKVQLSEVLKINPFKQEACFKLRNNRTAIHEIRATWNSLLLTCEPESISFTRDTTYHVIDSKRCPHTGSCVGSKCAAVNSSSMIPELEQGNRYPGVTACVESCGGPGCDCFYWSSGCLFYRIYLMPNSPEIYEVFRCSRWTEAAKVKITHTDALRGTTESLVALMQPNVPVRWKSFAFTLSSLTIPPIPLLNTPFITDGVNTALWEPNFTPALRCPTAKAAEELQCDVFEDCTCYPAETKANCKCKSLDIAARFQNLQYRLPVVTPSLSFRRERDGTIQARVPAMTTSEIIMTFQDDLSTELLVDDAICTVGNAVLIGCYKCAKGASARVTCIASKPTQAEVVCGQTSFSIRCDENGVESELRFNFNQARVHIRCSVSCGTLLTNLELGGILKFTRTAHAMLPTWLTGQDNTFSEIQWPDFFHIADVFVHWYKTLIVTVLTLIFILGVTYMTIATCGLRVIGFAFRQILRFFRQLFRLFFRYPFRFASMLASKISGNFH</sequence>
<dbReference type="AlphaFoldDB" id="A0A0C2G3T1"/>
<dbReference type="EMBL" id="KN737040">
    <property type="protein sequence ID" value="KIH55610.1"/>
    <property type="molecule type" value="Genomic_DNA"/>
</dbReference>
<dbReference type="InterPro" id="IPR040676">
    <property type="entry name" value="DUF5641"/>
</dbReference>
<feature type="transmembrane region" description="Helical" evidence="2">
    <location>
        <begin position="368"/>
        <end position="387"/>
    </location>
</feature>
<protein>
    <recommendedName>
        <fullName evidence="7">Phlebovirus glycoprotein G2 fusion domain-containing protein</fullName>
    </recommendedName>
</protein>
<name>A0A0C2G3T1_9BILA</name>
<evidence type="ECO:0000259" key="4">
    <source>
        <dbReference type="Pfam" id="PF18701"/>
    </source>
</evidence>
<dbReference type="InterPro" id="IPR009878">
    <property type="entry name" value="Phlebovirus_G2_fusion"/>
</dbReference>
<dbReference type="Gene3D" id="2.60.40.3770">
    <property type="match status" value="1"/>
</dbReference>
<evidence type="ECO:0008006" key="7">
    <source>
        <dbReference type="Google" id="ProtNLM"/>
    </source>
</evidence>
<feature type="region of interest" description="Disordered" evidence="1">
    <location>
        <begin position="111"/>
        <end position="165"/>
    </location>
</feature>
<evidence type="ECO:0000313" key="5">
    <source>
        <dbReference type="EMBL" id="KIH55610.1"/>
    </source>
</evidence>
<accession>A0A0C2G3T1</accession>
<keyword evidence="2" id="KW-0472">Membrane</keyword>
<gene>
    <name evidence="5" type="ORF">ANCDUO_14226</name>
</gene>
<dbReference type="Gene3D" id="2.60.98.50">
    <property type="match status" value="1"/>
</dbReference>
<dbReference type="Proteomes" id="UP000054047">
    <property type="component" value="Unassembled WGS sequence"/>
</dbReference>
<evidence type="ECO:0000256" key="1">
    <source>
        <dbReference type="SAM" id="MobiDB-lite"/>
    </source>
</evidence>
<evidence type="ECO:0000256" key="2">
    <source>
        <dbReference type="SAM" id="Phobius"/>
    </source>
</evidence>
<feature type="domain" description="Phlebovirus glycoprotein G2 fusion" evidence="3">
    <location>
        <begin position="390"/>
        <end position="699"/>
    </location>
</feature>
<organism evidence="5 6">
    <name type="scientific">Ancylostoma duodenale</name>
    <dbReference type="NCBI Taxonomy" id="51022"/>
    <lineage>
        <taxon>Eukaryota</taxon>
        <taxon>Metazoa</taxon>
        <taxon>Ecdysozoa</taxon>
        <taxon>Nematoda</taxon>
        <taxon>Chromadorea</taxon>
        <taxon>Rhabditida</taxon>
        <taxon>Rhabditina</taxon>
        <taxon>Rhabditomorpha</taxon>
        <taxon>Strongyloidea</taxon>
        <taxon>Ancylostomatidae</taxon>
        <taxon>Ancylostomatinae</taxon>
        <taxon>Ancylostoma</taxon>
    </lineage>
</organism>
<proteinExistence type="predicted"/>
<feature type="compositionally biased region" description="Polar residues" evidence="1">
    <location>
        <begin position="120"/>
        <end position="129"/>
    </location>
</feature>
<keyword evidence="6" id="KW-1185">Reference proteome</keyword>
<dbReference type="Pfam" id="PF07245">
    <property type="entry name" value="Phlebovirus_G2"/>
    <property type="match status" value="1"/>
</dbReference>
<keyword evidence="2" id="KW-1133">Transmembrane helix</keyword>
<evidence type="ECO:0000313" key="6">
    <source>
        <dbReference type="Proteomes" id="UP000054047"/>
    </source>
</evidence>
<dbReference type="Pfam" id="PF18701">
    <property type="entry name" value="DUF5641"/>
    <property type="match status" value="1"/>
</dbReference>
<reference evidence="5 6" key="1">
    <citation type="submission" date="2013-12" db="EMBL/GenBank/DDBJ databases">
        <title>Draft genome of the parsitic nematode Ancylostoma duodenale.</title>
        <authorList>
            <person name="Mitreva M."/>
        </authorList>
    </citation>
    <scope>NUCLEOTIDE SEQUENCE [LARGE SCALE GENOMIC DNA]</scope>
    <source>
        <strain evidence="5 6">Zhejiang</strain>
    </source>
</reference>
<feature type="transmembrane region" description="Helical" evidence="2">
    <location>
        <begin position="844"/>
        <end position="874"/>
    </location>
</feature>
<feature type="domain" description="DUF5641" evidence="4">
    <location>
        <begin position="12"/>
        <end position="104"/>
    </location>
</feature>
<feature type="transmembrane region" description="Helical" evidence="2">
    <location>
        <begin position="308"/>
        <end position="331"/>
    </location>
</feature>